<feature type="compositionally biased region" description="Polar residues" evidence="2">
    <location>
        <begin position="1"/>
        <end position="23"/>
    </location>
</feature>
<feature type="region of interest" description="Disordered" evidence="2">
    <location>
        <begin position="335"/>
        <end position="360"/>
    </location>
</feature>
<proteinExistence type="predicted"/>
<name>A0A7J0DIX1_9ERIC</name>
<evidence type="ECO:0000313" key="4">
    <source>
        <dbReference type="EMBL" id="GFS35111.1"/>
    </source>
</evidence>
<dbReference type="InterPro" id="IPR007321">
    <property type="entry name" value="Transposase_28"/>
</dbReference>
<protein>
    <recommendedName>
        <fullName evidence="3">Transposase (putative) gypsy type domain-containing protein</fullName>
    </recommendedName>
</protein>
<reference evidence="5" key="1">
    <citation type="submission" date="2019-07" db="EMBL/GenBank/DDBJ databases">
        <title>De Novo Assembly of kiwifruit Actinidia rufa.</title>
        <authorList>
            <person name="Sugita-Konishi S."/>
            <person name="Sato K."/>
            <person name="Mori E."/>
            <person name="Abe Y."/>
            <person name="Kisaki G."/>
            <person name="Hamano K."/>
            <person name="Suezawa K."/>
            <person name="Otani M."/>
            <person name="Fukuda T."/>
            <person name="Manabe T."/>
            <person name="Gomi K."/>
            <person name="Tabuchi M."/>
            <person name="Akimitsu K."/>
            <person name="Kataoka I."/>
        </authorList>
    </citation>
    <scope>NUCLEOTIDE SEQUENCE [LARGE SCALE GENOMIC DNA]</scope>
    <source>
        <strain evidence="5">cv. Fuchu</strain>
    </source>
</reference>
<accession>A0A7J0DIX1</accession>
<evidence type="ECO:0000313" key="5">
    <source>
        <dbReference type="Proteomes" id="UP000585474"/>
    </source>
</evidence>
<feature type="domain" description="Transposase (putative) gypsy type" evidence="3">
    <location>
        <begin position="81"/>
        <end position="146"/>
    </location>
</feature>
<dbReference type="OrthoDB" id="1750920at2759"/>
<evidence type="ECO:0000259" key="3">
    <source>
        <dbReference type="Pfam" id="PF04195"/>
    </source>
</evidence>
<dbReference type="Proteomes" id="UP000585474">
    <property type="component" value="Unassembled WGS sequence"/>
</dbReference>
<evidence type="ECO:0000256" key="2">
    <source>
        <dbReference type="SAM" id="MobiDB-lite"/>
    </source>
</evidence>
<dbReference type="EMBL" id="BJWL01000222">
    <property type="protein sequence ID" value="GFS35111.1"/>
    <property type="molecule type" value="Genomic_DNA"/>
</dbReference>
<organism evidence="4 5">
    <name type="scientific">Actinidia rufa</name>
    <dbReference type="NCBI Taxonomy" id="165716"/>
    <lineage>
        <taxon>Eukaryota</taxon>
        <taxon>Viridiplantae</taxon>
        <taxon>Streptophyta</taxon>
        <taxon>Embryophyta</taxon>
        <taxon>Tracheophyta</taxon>
        <taxon>Spermatophyta</taxon>
        <taxon>Magnoliopsida</taxon>
        <taxon>eudicotyledons</taxon>
        <taxon>Gunneridae</taxon>
        <taxon>Pentapetalae</taxon>
        <taxon>asterids</taxon>
        <taxon>Ericales</taxon>
        <taxon>Actinidiaceae</taxon>
        <taxon>Actinidia</taxon>
    </lineage>
</organism>
<dbReference type="Pfam" id="PF04195">
    <property type="entry name" value="Transposase_28"/>
    <property type="match status" value="1"/>
</dbReference>
<sequence length="360" mass="41087">MTDDINQSPSSPLEGSPHGNSSVHTEHPEMDTSNLIKEVNIMNQGDLDKLREKYSFPPGIQLRIPGEGEMILSTRPGEVAFYEAFFPTGLRFPILPIIRRILNHYKICPAQLSPNAWKCVVCSLMIWRYYKCHMSCDEFRCMYSLNPLPDSRWFDFKARPDKNLLRGSPSNVKGWKRRFFFASKDEWEFFSSMPPGVGIPRVPRSWDVLEKRCNKLPALTENKAKRTVEVLGKIEPGGYFEVSKVLASKTFQRSSPVVAWRYLQMEGRTLLRATRAMKTEAELKNKFEAMARLETEVAELTGKLARAKELAINEKLLYHHPNLGVDLVGMEMDTDLAEEEEAAKVGEKEEENEGEANPTP</sequence>
<keyword evidence="1" id="KW-0175">Coiled coil</keyword>
<dbReference type="PANTHER" id="PTHR31099:SF28">
    <property type="entry name" value="F5J5.12"/>
    <property type="match status" value="1"/>
</dbReference>
<keyword evidence="5" id="KW-1185">Reference proteome</keyword>
<feature type="region of interest" description="Disordered" evidence="2">
    <location>
        <begin position="1"/>
        <end position="28"/>
    </location>
</feature>
<evidence type="ECO:0000256" key="1">
    <source>
        <dbReference type="SAM" id="Coils"/>
    </source>
</evidence>
<comment type="caution">
    <text evidence="4">The sequence shown here is derived from an EMBL/GenBank/DDBJ whole genome shotgun (WGS) entry which is preliminary data.</text>
</comment>
<dbReference type="PANTHER" id="PTHR31099">
    <property type="entry name" value="OS06G0165300 PROTEIN"/>
    <property type="match status" value="1"/>
</dbReference>
<gene>
    <name evidence="4" type="ORF">Acr_00g0037930</name>
</gene>
<dbReference type="AlphaFoldDB" id="A0A7J0DIX1"/>
<feature type="coiled-coil region" evidence="1">
    <location>
        <begin position="276"/>
        <end position="310"/>
    </location>
</feature>